<evidence type="ECO:0000313" key="2">
    <source>
        <dbReference type="Proteomes" id="UP000000600"/>
    </source>
</evidence>
<accession>A0BAJ9</accession>
<dbReference type="GeneID" id="5008750"/>
<dbReference type="OMA" id="WIDISND"/>
<dbReference type="InParanoid" id="A0BAJ9"/>
<dbReference type="RefSeq" id="XP_001422964.1">
    <property type="nucleotide sequence ID" value="XM_001422927.2"/>
</dbReference>
<name>A0BAJ9_PARTE</name>
<dbReference type="STRING" id="5888.A0BAJ9"/>
<dbReference type="HOGENOM" id="CLU_024034_0_0_1"/>
<reference evidence="1 2" key="1">
    <citation type="journal article" date="2006" name="Nature">
        <title>Global trends of whole-genome duplications revealed by the ciliate Paramecium tetraurelia.</title>
        <authorList>
            <consortium name="Genoscope"/>
            <person name="Aury J.-M."/>
            <person name="Jaillon O."/>
            <person name="Duret L."/>
            <person name="Noel B."/>
            <person name="Jubin C."/>
            <person name="Porcel B.M."/>
            <person name="Segurens B."/>
            <person name="Daubin V."/>
            <person name="Anthouard V."/>
            <person name="Aiach N."/>
            <person name="Arnaiz O."/>
            <person name="Billaut A."/>
            <person name="Beisson J."/>
            <person name="Blanc I."/>
            <person name="Bouhouche K."/>
            <person name="Camara F."/>
            <person name="Duharcourt S."/>
            <person name="Guigo R."/>
            <person name="Gogendeau D."/>
            <person name="Katinka M."/>
            <person name="Keller A.-M."/>
            <person name="Kissmehl R."/>
            <person name="Klotz C."/>
            <person name="Koll F."/>
            <person name="Le Moue A."/>
            <person name="Lepere C."/>
            <person name="Malinsky S."/>
            <person name="Nowacki M."/>
            <person name="Nowak J.K."/>
            <person name="Plattner H."/>
            <person name="Poulain J."/>
            <person name="Ruiz F."/>
            <person name="Serrano V."/>
            <person name="Zagulski M."/>
            <person name="Dessen P."/>
            <person name="Betermier M."/>
            <person name="Weissenbach J."/>
            <person name="Scarpelli C."/>
            <person name="Schachter V."/>
            <person name="Sperling L."/>
            <person name="Meyer E."/>
            <person name="Cohen J."/>
            <person name="Wincker P."/>
        </authorList>
    </citation>
    <scope>NUCLEOTIDE SEQUENCE [LARGE SCALE GENOMIC DNA]</scope>
    <source>
        <strain evidence="1 2">Stock d4-2</strain>
    </source>
</reference>
<dbReference type="OrthoDB" id="318732at2759"/>
<dbReference type="AlphaFoldDB" id="A0BAJ9"/>
<organism evidence="1 2">
    <name type="scientific">Paramecium tetraurelia</name>
    <dbReference type="NCBI Taxonomy" id="5888"/>
    <lineage>
        <taxon>Eukaryota</taxon>
        <taxon>Sar</taxon>
        <taxon>Alveolata</taxon>
        <taxon>Ciliophora</taxon>
        <taxon>Intramacronucleata</taxon>
        <taxon>Oligohymenophorea</taxon>
        <taxon>Peniculida</taxon>
        <taxon>Parameciidae</taxon>
        <taxon>Paramecium</taxon>
    </lineage>
</organism>
<dbReference type="KEGG" id="ptm:GSPATT00000001001"/>
<evidence type="ECO:0000313" key="1">
    <source>
        <dbReference type="EMBL" id="CAK55566.1"/>
    </source>
</evidence>
<keyword evidence="2" id="KW-1185">Reference proteome</keyword>
<proteinExistence type="predicted"/>
<dbReference type="Gene3D" id="2.20.110.10">
    <property type="entry name" value="Histone H3 K4-specific methyltransferase SET7/9 N-terminal domain"/>
    <property type="match status" value="1"/>
</dbReference>
<dbReference type="Proteomes" id="UP000000600">
    <property type="component" value="Unassembled WGS sequence"/>
</dbReference>
<dbReference type="PANTHER" id="PTHR33706">
    <property type="entry name" value="MORN VARIANT REPEAT PROTEIN"/>
    <property type="match status" value="1"/>
</dbReference>
<protein>
    <submittedName>
        <fullName evidence="1">Uncharacterized protein</fullName>
    </submittedName>
</protein>
<dbReference type="PANTHER" id="PTHR33706:SF1">
    <property type="entry name" value="TPR REPEAT PROTEIN"/>
    <property type="match status" value="1"/>
</dbReference>
<gene>
    <name evidence="1" type="ORF">GSPATT00000001001</name>
</gene>
<sequence>MNLEQEDKVTKQIKINENNRIRIVGKQYFQISQEKIEYQLEYQNNRIQYFKDGQILLRDWIKGDFSDYEIIKDFNFLKYLIWDGQYDNQNKKIGKWTPYWNGDKLDAGGYYDEGGFKIGLWKEPYNMFRDLEQYYFFGEYKKGKRIGKWEYCYYSYSSKKKEQTFHFKAGGYYDNYGIKQGKWIEFVDGFSFFQASLSDKKQKIVNIGEYKNGRKFGIWEMQFDEKLSISGTYDMNGQKNGIWSDIYDFSFGENRIIQTGNYKENVRQGEWQIKLQYDYKMWEEFFQEEIFGGVYDEDGLKVGKWIELHDNFLQCPAINVGIYEKGIKVGKWDIIDQDGGGQFDNFGQKLGDWIEVIHFDPVYICFSGTYTDGKRHGEWIYYGEETMYEFQHNQFSGGGKYDENGMKYGTWLEFQEYFNSSELLCKGTYINNKKVGSWNNQCQNYDLPQIIENLGEYDENELKNGFWVEPSVDFWVLNKIIFAGEYKNGIKVGNWEILQNQNSNNILRGGGDYNEQGRKHGLWIDIRHDFNMTKIKFIQGEYSNGKKIGEFTVIG</sequence>
<dbReference type="EMBL" id="CT867985">
    <property type="protein sequence ID" value="CAK55566.1"/>
    <property type="molecule type" value="Genomic_DNA"/>
</dbReference>